<feature type="domain" description="PKD/Chitinase" evidence="2">
    <location>
        <begin position="431"/>
        <end position="508"/>
    </location>
</feature>
<feature type="domain" description="PKD/Chitinase" evidence="2">
    <location>
        <begin position="25"/>
        <end position="108"/>
    </location>
</feature>
<dbReference type="NCBIfam" id="TIGR04131">
    <property type="entry name" value="Bac_Flav_CTERM"/>
    <property type="match status" value="1"/>
</dbReference>
<feature type="domain" description="PKD/Chitinase" evidence="2">
    <location>
        <begin position="512"/>
        <end position="589"/>
    </location>
</feature>
<dbReference type="RefSeq" id="WP_148303787.1">
    <property type="nucleotide sequence ID" value="NZ_BLAX01000001.1"/>
</dbReference>
<dbReference type="Gene3D" id="2.60.40.3440">
    <property type="match status" value="4"/>
</dbReference>
<dbReference type="InterPro" id="IPR000601">
    <property type="entry name" value="PKD_dom"/>
</dbReference>
<dbReference type="Pfam" id="PF17963">
    <property type="entry name" value="Big_9"/>
    <property type="match status" value="4"/>
</dbReference>
<protein>
    <recommendedName>
        <fullName evidence="2">PKD/Chitinase domain-containing protein</fullName>
    </recommendedName>
</protein>
<name>A0A5M4AY76_9BACT</name>
<dbReference type="InterPro" id="IPR022409">
    <property type="entry name" value="PKD/Chitinase_dom"/>
</dbReference>
<proteinExistence type="predicted"/>
<gene>
    <name evidence="3" type="ORF">PbJCM13498_13990</name>
</gene>
<accession>A0A5M4AY76</accession>
<keyword evidence="4" id="KW-1185">Reference proteome</keyword>
<feature type="chain" id="PRO_5024410593" description="PKD/Chitinase domain-containing protein" evidence="1">
    <location>
        <begin position="27"/>
        <end position="775"/>
    </location>
</feature>
<evidence type="ECO:0000313" key="4">
    <source>
        <dbReference type="Proteomes" id="UP000391834"/>
    </source>
</evidence>
<dbReference type="Pfam" id="PF13585">
    <property type="entry name" value="CHU_C"/>
    <property type="match status" value="1"/>
</dbReference>
<dbReference type="Pfam" id="PF18911">
    <property type="entry name" value="PKD_4"/>
    <property type="match status" value="1"/>
</dbReference>
<dbReference type="SMART" id="SM00089">
    <property type="entry name" value="PKD"/>
    <property type="match status" value="3"/>
</dbReference>
<dbReference type="InterPro" id="IPR026341">
    <property type="entry name" value="T9SS_type_B"/>
</dbReference>
<dbReference type="SUPFAM" id="SSF49299">
    <property type="entry name" value="PKD domain"/>
    <property type="match status" value="2"/>
</dbReference>
<reference evidence="3 4" key="1">
    <citation type="submission" date="2019-10" db="EMBL/GenBank/DDBJ databases">
        <title>Prolixibacter strains distinguished by the presence of nitrate reductase genes were adept at nitrate-dependent anaerobic corrosion of metallic iron and carbon steel.</title>
        <authorList>
            <person name="Iino T."/>
            <person name="Shono N."/>
            <person name="Ito K."/>
            <person name="Nakamura R."/>
            <person name="Sueoka K."/>
            <person name="Harayama S."/>
            <person name="Ohkuma M."/>
        </authorList>
    </citation>
    <scope>NUCLEOTIDE SEQUENCE [LARGE SCALE GENOMIC DNA]</scope>
    <source>
        <strain evidence="3 4">JCM 13498</strain>
    </source>
</reference>
<evidence type="ECO:0000256" key="1">
    <source>
        <dbReference type="SAM" id="SignalP"/>
    </source>
</evidence>
<dbReference type="Gene3D" id="2.60.40.10">
    <property type="entry name" value="Immunoglobulins"/>
    <property type="match status" value="2"/>
</dbReference>
<dbReference type="EMBL" id="BLAX01000001">
    <property type="protein sequence ID" value="GET32536.1"/>
    <property type="molecule type" value="Genomic_DNA"/>
</dbReference>
<feature type="signal peptide" evidence="1">
    <location>
        <begin position="1"/>
        <end position="26"/>
    </location>
</feature>
<dbReference type="InterPro" id="IPR013783">
    <property type="entry name" value="Ig-like_fold"/>
</dbReference>
<dbReference type="NCBIfam" id="NF012211">
    <property type="entry name" value="tand_rpt_95"/>
    <property type="match status" value="2"/>
</dbReference>
<dbReference type="OrthoDB" id="1117451at2"/>
<comment type="caution">
    <text evidence="3">The sequence shown here is derived from an EMBL/GenBank/DDBJ whole genome shotgun (WGS) entry which is preliminary data.</text>
</comment>
<organism evidence="3 4">
    <name type="scientific">Prolixibacter bellariivorans</name>
    <dbReference type="NCBI Taxonomy" id="314319"/>
    <lineage>
        <taxon>Bacteria</taxon>
        <taxon>Pseudomonadati</taxon>
        <taxon>Bacteroidota</taxon>
        <taxon>Bacteroidia</taxon>
        <taxon>Marinilabiliales</taxon>
        <taxon>Prolixibacteraceae</taxon>
        <taxon>Prolixibacter</taxon>
    </lineage>
</organism>
<dbReference type="Proteomes" id="UP000391834">
    <property type="component" value="Unassembled WGS sequence"/>
</dbReference>
<sequence length="775" mass="83133">MNRYVKHIILLIAVLAIFFPVGEGYAQTTADQQVPQGEQRTYSVTAEPNYQYHWSISGGSSTNLSASTGNSVTVTWDGAPGTYTLELSVTQVHLNSDNQPIASCVGDPRQISVEIVEPYNFQLVDDHNISAMNVTAINASVFTNDFMLSLAAAATKALPLATLTGNDITATVTVQPQHGNVIMGTTDGNYSYIPEPGYTGHDSFFYQVERNGITMESSVQFELLGTNPSRQYAPVAFNDEARAPAGTKIKSTVLNNDIDLNGDPLTVNTTPKSGPSHGTLVLNADGTYTYTPSTSAPVRDEFTYEVTDGHTPVTATVKLDLYDNTQKNNPPFGGDDLFMSFMKSISGSVASNDLPVDASQTVSYLQVKDASGQPMHGAVTAWNSTTGDFTYVPNPGYIGADHFVYELNDGTHQTYATAYVYVMADLIASAGNDTTVSGCYTYVADASGSEGLDLRYAWTSTTGTFDNSSAQVTNYVPDGPGQHELILTVTNSAGLSQSDTCVVTVLPAPEIVMDAPETIESGMNAILDASASTGSGPLTFNWSTNDGTIEGVTNEPTLEISSAGTYTLTIADTSGCMATQDVFVQAVEHAPVAYDDFAATSAQEPINISVLTNDVDIDNDLDTSSVTILLNPSYGDVTVLPDGTINYVPTQPYQGNDQFTYQVCDTANLCDSAVVIIDVSRGPFVIPEAFSPNSDGFNDTFEILGIEQYPGTVLTVYNRWQSKVYVSKDYKNDWDGKCNTGLMSGDRLLPVGTYYYVLTLGGTHKTYKGFVYIAY</sequence>
<dbReference type="InterPro" id="IPR035986">
    <property type="entry name" value="PKD_dom_sf"/>
</dbReference>
<evidence type="ECO:0000313" key="3">
    <source>
        <dbReference type="EMBL" id="GET32536.1"/>
    </source>
</evidence>
<evidence type="ECO:0000259" key="2">
    <source>
        <dbReference type="SMART" id="SM00089"/>
    </source>
</evidence>
<dbReference type="AlphaFoldDB" id="A0A5M4AY76"/>
<keyword evidence="1" id="KW-0732">Signal</keyword>